<keyword evidence="1" id="KW-1133">Transmembrane helix</keyword>
<comment type="caution">
    <text evidence="2">The sequence shown here is derived from an EMBL/GenBank/DDBJ whole genome shotgun (WGS) entry which is preliminary data.</text>
</comment>
<name>A0A139NEE5_STRGN</name>
<dbReference type="EMBL" id="LQRC01000032">
    <property type="protein sequence ID" value="KXT74415.1"/>
    <property type="molecule type" value="Genomic_DNA"/>
</dbReference>
<evidence type="ECO:0000256" key="1">
    <source>
        <dbReference type="SAM" id="Phobius"/>
    </source>
</evidence>
<dbReference type="Proteomes" id="UP000070096">
    <property type="component" value="Unassembled WGS sequence"/>
</dbReference>
<accession>A0A139NEE5</accession>
<organism evidence="2 3">
    <name type="scientific">Streptococcus gordonii</name>
    <dbReference type="NCBI Taxonomy" id="1302"/>
    <lineage>
        <taxon>Bacteria</taxon>
        <taxon>Bacillati</taxon>
        <taxon>Bacillota</taxon>
        <taxon>Bacilli</taxon>
        <taxon>Lactobacillales</taxon>
        <taxon>Streptococcaceae</taxon>
        <taxon>Streptococcus</taxon>
    </lineage>
</organism>
<evidence type="ECO:0000313" key="2">
    <source>
        <dbReference type="EMBL" id="KXT74415.1"/>
    </source>
</evidence>
<proteinExistence type="predicted"/>
<feature type="transmembrane region" description="Helical" evidence="1">
    <location>
        <begin position="56"/>
        <end position="80"/>
    </location>
</feature>
<gene>
    <name evidence="2" type="ORF">SGODD07_00212</name>
</gene>
<keyword evidence="1" id="KW-0812">Transmembrane</keyword>
<evidence type="ECO:0000313" key="3">
    <source>
        <dbReference type="Proteomes" id="UP000070096"/>
    </source>
</evidence>
<sequence length="223" mass="25753">MEGVSTWCQVQFFRLTCFRCPVFYCISFCLIALVNLDLSARDFFSTKVYFTESNSFGTVIVFIGYSYFRTISYDLVVFTFRVFLSNIRHFHCTVSFDLESDVSHLEVTCWSYFLMEGVSTWCQVEIFRLTSFRCPAFYSCAFCLVALVDLDLSARDFCTTKVYFTESNSFGTVIVFISNSQNWTSYKNSIISSLILNSDRTVSINCKSNISYNLISLWSIELS</sequence>
<feature type="transmembrane region" description="Helical" evidence="1">
    <location>
        <begin position="12"/>
        <end position="36"/>
    </location>
</feature>
<dbReference type="AlphaFoldDB" id="A0A139NEE5"/>
<reference evidence="2 3" key="1">
    <citation type="submission" date="2016-01" db="EMBL/GenBank/DDBJ databases">
        <title>Highly variable Streptococcus oralis are common among viridans streptococci isolated from primates.</title>
        <authorList>
            <person name="Denapaite D."/>
            <person name="Rieger M."/>
            <person name="Koendgen S."/>
            <person name="Brueckner R."/>
            <person name="Ochigava I."/>
            <person name="Kappeler P."/>
            <person name="Maetz-Rensing K."/>
            <person name="Leendertz F."/>
            <person name="Hakenbeck R."/>
        </authorList>
    </citation>
    <scope>NUCLEOTIDE SEQUENCE [LARGE SCALE GENOMIC DNA]</scope>
    <source>
        <strain evidence="2 3">DD07</strain>
    </source>
</reference>
<protein>
    <submittedName>
        <fullName evidence="2">Uncharacterized protein</fullName>
    </submittedName>
</protein>
<keyword evidence="1" id="KW-0472">Membrane</keyword>